<keyword evidence="3 6" id="KW-1133">Transmembrane helix</keyword>
<evidence type="ECO:0000259" key="7">
    <source>
        <dbReference type="PROSITE" id="PS50929"/>
    </source>
</evidence>
<evidence type="ECO:0000313" key="9">
    <source>
        <dbReference type="Proteomes" id="UP001604277"/>
    </source>
</evidence>
<protein>
    <submittedName>
        <fullName evidence="8">ABC transporter B family member 9</fullName>
    </submittedName>
</protein>
<gene>
    <name evidence="8" type="ORF">Fot_39096</name>
</gene>
<dbReference type="SUPFAM" id="SSF52540">
    <property type="entry name" value="P-loop containing nucleoside triphosphate hydrolases"/>
    <property type="match status" value="1"/>
</dbReference>
<name>A0ABD1S7J2_9LAMI</name>
<evidence type="ECO:0000313" key="8">
    <source>
        <dbReference type="EMBL" id="KAL2495339.1"/>
    </source>
</evidence>
<dbReference type="Pfam" id="PF00664">
    <property type="entry name" value="ABC_membrane"/>
    <property type="match status" value="1"/>
</dbReference>
<dbReference type="InterPro" id="IPR039421">
    <property type="entry name" value="Type_1_exporter"/>
</dbReference>
<sequence>MRGHWEDVWGHHSHSRSHGRKTGGCMSLLMTKMWSRGQVAYAKAGNVVEQTVGAIRTVASFTGEKKAAEKYDSKLQIAYASTVQQGLASGIGLGTVLLIVFSTYGLAIWYGSKLIIEKGYSDHLDRRLQCVNAFAAGEAAAYKMFEAIERKPKIDAYDDSGIVLEDIRARPEVQIFSGFTLHVLSGETAALVGQSGSGKSNVISLLERFYDPEAEEVIIDGVHLKKFKLKWIRGKMGLVSQEPILFATTLKENILYGKEDASDEEIRTALELANAAKFIDRLPQVTRSLPFID</sequence>
<comment type="subcellular location">
    <subcellularLocation>
        <location evidence="1">Membrane</location>
        <topology evidence="1">Multi-pass membrane protein</topology>
    </subcellularLocation>
</comment>
<dbReference type="Proteomes" id="UP001604277">
    <property type="component" value="Unassembled WGS sequence"/>
</dbReference>
<dbReference type="SUPFAM" id="SSF90123">
    <property type="entry name" value="ABC transporter transmembrane region"/>
    <property type="match status" value="1"/>
</dbReference>
<dbReference type="GO" id="GO:0016020">
    <property type="term" value="C:membrane"/>
    <property type="evidence" value="ECO:0007669"/>
    <property type="project" value="UniProtKB-SubCell"/>
</dbReference>
<evidence type="ECO:0000256" key="5">
    <source>
        <dbReference type="SAM" id="MobiDB-lite"/>
    </source>
</evidence>
<feature type="compositionally biased region" description="Basic residues" evidence="5">
    <location>
        <begin position="11"/>
        <end position="21"/>
    </location>
</feature>
<dbReference type="InterPro" id="IPR011527">
    <property type="entry name" value="ABC1_TM_dom"/>
</dbReference>
<feature type="domain" description="ABC transmembrane type-1" evidence="7">
    <location>
        <begin position="26"/>
        <end position="121"/>
    </location>
</feature>
<dbReference type="InterPro" id="IPR027417">
    <property type="entry name" value="P-loop_NTPase"/>
</dbReference>
<dbReference type="InterPro" id="IPR003439">
    <property type="entry name" value="ABC_transporter-like_ATP-bd"/>
</dbReference>
<evidence type="ECO:0000256" key="3">
    <source>
        <dbReference type="ARBA" id="ARBA00022989"/>
    </source>
</evidence>
<comment type="caution">
    <text evidence="8">The sequence shown here is derived from an EMBL/GenBank/DDBJ whole genome shotgun (WGS) entry which is preliminary data.</text>
</comment>
<dbReference type="InterPro" id="IPR036640">
    <property type="entry name" value="ABC1_TM_sf"/>
</dbReference>
<proteinExistence type="predicted"/>
<evidence type="ECO:0000256" key="1">
    <source>
        <dbReference type="ARBA" id="ARBA00004141"/>
    </source>
</evidence>
<dbReference type="PROSITE" id="PS50929">
    <property type="entry name" value="ABC_TM1F"/>
    <property type="match status" value="1"/>
</dbReference>
<dbReference type="EMBL" id="JBFOLJ010000011">
    <property type="protein sequence ID" value="KAL2495339.1"/>
    <property type="molecule type" value="Genomic_DNA"/>
</dbReference>
<dbReference type="PANTHER" id="PTHR24222">
    <property type="entry name" value="ABC TRANSPORTER B FAMILY"/>
    <property type="match status" value="1"/>
</dbReference>
<evidence type="ECO:0000256" key="2">
    <source>
        <dbReference type="ARBA" id="ARBA00022692"/>
    </source>
</evidence>
<feature type="transmembrane region" description="Helical" evidence="6">
    <location>
        <begin position="91"/>
        <end position="111"/>
    </location>
</feature>
<dbReference type="AlphaFoldDB" id="A0ABD1S7J2"/>
<accession>A0ABD1S7J2</accession>
<feature type="region of interest" description="Disordered" evidence="5">
    <location>
        <begin position="1"/>
        <end position="21"/>
    </location>
</feature>
<dbReference type="Gene3D" id="3.40.50.300">
    <property type="entry name" value="P-loop containing nucleotide triphosphate hydrolases"/>
    <property type="match status" value="1"/>
</dbReference>
<dbReference type="Pfam" id="PF00005">
    <property type="entry name" value="ABC_tran"/>
    <property type="match status" value="1"/>
</dbReference>
<evidence type="ECO:0000256" key="6">
    <source>
        <dbReference type="SAM" id="Phobius"/>
    </source>
</evidence>
<dbReference type="Gene3D" id="1.20.1560.10">
    <property type="entry name" value="ABC transporter type 1, transmembrane domain"/>
    <property type="match status" value="1"/>
</dbReference>
<dbReference type="PANTHER" id="PTHR24222:SF50">
    <property type="entry name" value="ABC TRANSPORTER B FAMILY MEMBER 9-LIKE ISOFORM X2"/>
    <property type="match status" value="1"/>
</dbReference>
<reference evidence="9" key="1">
    <citation type="submission" date="2024-07" db="EMBL/GenBank/DDBJ databases">
        <title>Two chromosome-level genome assemblies of Korean endemic species Abeliophyllum distichum and Forsythia ovata (Oleaceae).</title>
        <authorList>
            <person name="Jang H."/>
        </authorList>
    </citation>
    <scope>NUCLEOTIDE SEQUENCE [LARGE SCALE GENOMIC DNA]</scope>
</reference>
<feature type="compositionally biased region" description="Basic and acidic residues" evidence="5">
    <location>
        <begin position="1"/>
        <end position="10"/>
    </location>
</feature>
<organism evidence="8 9">
    <name type="scientific">Forsythia ovata</name>
    <dbReference type="NCBI Taxonomy" id="205694"/>
    <lineage>
        <taxon>Eukaryota</taxon>
        <taxon>Viridiplantae</taxon>
        <taxon>Streptophyta</taxon>
        <taxon>Embryophyta</taxon>
        <taxon>Tracheophyta</taxon>
        <taxon>Spermatophyta</taxon>
        <taxon>Magnoliopsida</taxon>
        <taxon>eudicotyledons</taxon>
        <taxon>Gunneridae</taxon>
        <taxon>Pentapetalae</taxon>
        <taxon>asterids</taxon>
        <taxon>lamiids</taxon>
        <taxon>Lamiales</taxon>
        <taxon>Oleaceae</taxon>
        <taxon>Forsythieae</taxon>
        <taxon>Forsythia</taxon>
    </lineage>
</organism>
<keyword evidence="9" id="KW-1185">Reference proteome</keyword>
<evidence type="ECO:0000256" key="4">
    <source>
        <dbReference type="ARBA" id="ARBA00023136"/>
    </source>
</evidence>
<keyword evidence="4 6" id="KW-0472">Membrane</keyword>
<keyword evidence="2 6" id="KW-0812">Transmembrane</keyword>